<dbReference type="GO" id="GO:0003723">
    <property type="term" value="F:RNA binding"/>
    <property type="evidence" value="ECO:0007669"/>
    <property type="project" value="InterPro"/>
</dbReference>
<dbReference type="RefSeq" id="WP_142943804.1">
    <property type="nucleotide sequence ID" value="NZ_VIKR01000006.1"/>
</dbReference>
<dbReference type="Pfam" id="PF00078">
    <property type="entry name" value="RVT_1"/>
    <property type="match status" value="1"/>
</dbReference>
<keyword evidence="3" id="KW-0548">Nucleotidyltransferase</keyword>
<evidence type="ECO:0000313" key="12">
    <source>
        <dbReference type="Proteomes" id="UP000317839"/>
    </source>
</evidence>
<dbReference type="Proteomes" id="UP000317839">
    <property type="component" value="Unassembled WGS sequence"/>
</dbReference>
<dbReference type="InterPro" id="IPR051083">
    <property type="entry name" value="GrpII_Intron_Splice-Mob/Def"/>
</dbReference>
<evidence type="ECO:0000313" key="11">
    <source>
        <dbReference type="EMBL" id="TQV71406.1"/>
    </source>
</evidence>
<name>A0A545T2G0_9GAMM</name>
<organism evidence="11 12">
    <name type="scientific">Aliikangiella marina</name>
    <dbReference type="NCBI Taxonomy" id="1712262"/>
    <lineage>
        <taxon>Bacteria</taxon>
        <taxon>Pseudomonadati</taxon>
        <taxon>Pseudomonadota</taxon>
        <taxon>Gammaproteobacteria</taxon>
        <taxon>Oceanospirillales</taxon>
        <taxon>Pleioneaceae</taxon>
        <taxon>Aliikangiella</taxon>
    </lineage>
</organism>
<dbReference type="GO" id="GO:0046872">
    <property type="term" value="F:metal ion binding"/>
    <property type="evidence" value="ECO:0007669"/>
    <property type="project" value="UniProtKB-KW"/>
</dbReference>
<proteinExistence type="inferred from homology"/>
<keyword evidence="7" id="KW-0051">Antiviral defense</keyword>
<dbReference type="SUPFAM" id="SSF56672">
    <property type="entry name" value="DNA/RNA polymerases"/>
    <property type="match status" value="1"/>
</dbReference>
<evidence type="ECO:0000256" key="2">
    <source>
        <dbReference type="ARBA" id="ARBA00022679"/>
    </source>
</evidence>
<dbReference type="PANTHER" id="PTHR34047">
    <property type="entry name" value="NUCLEAR INTRON MATURASE 1, MITOCHONDRIAL-RELATED"/>
    <property type="match status" value="1"/>
</dbReference>
<dbReference type="PRINTS" id="PR00866">
    <property type="entry name" value="RNADNAPOLMS"/>
</dbReference>
<protein>
    <recommendedName>
        <fullName evidence="1">RNA-directed DNA polymerase</fullName>
        <ecNumber evidence="1">2.7.7.49</ecNumber>
    </recommendedName>
</protein>
<evidence type="ECO:0000256" key="1">
    <source>
        <dbReference type="ARBA" id="ARBA00012493"/>
    </source>
</evidence>
<evidence type="ECO:0000256" key="5">
    <source>
        <dbReference type="ARBA" id="ARBA00022842"/>
    </source>
</evidence>
<dbReference type="OrthoDB" id="7055795at2"/>
<comment type="catalytic activity">
    <reaction evidence="9">
        <text>DNA(n) + a 2'-deoxyribonucleoside 5'-triphosphate = DNA(n+1) + diphosphate</text>
        <dbReference type="Rhea" id="RHEA:22508"/>
        <dbReference type="Rhea" id="RHEA-COMP:17339"/>
        <dbReference type="Rhea" id="RHEA-COMP:17340"/>
        <dbReference type="ChEBI" id="CHEBI:33019"/>
        <dbReference type="ChEBI" id="CHEBI:61560"/>
        <dbReference type="ChEBI" id="CHEBI:173112"/>
        <dbReference type="EC" id="2.7.7.49"/>
    </reaction>
</comment>
<keyword evidence="2" id="KW-0808">Transferase</keyword>
<dbReference type="AlphaFoldDB" id="A0A545T2G0"/>
<dbReference type="PANTHER" id="PTHR34047:SF7">
    <property type="entry name" value="RNA-DIRECTED DNA POLYMERASE"/>
    <property type="match status" value="1"/>
</dbReference>
<evidence type="ECO:0000256" key="6">
    <source>
        <dbReference type="ARBA" id="ARBA00022918"/>
    </source>
</evidence>
<keyword evidence="4" id="KW-0479">Metal-binding</keyword>
<reference evidence="11 12" key="1">
    <citation type="submission" date="2019-06" db="EMBL/GenBank/DDBJ databases">
        <title>Draft genome of Aliikangiella marina GYP-15.</title>
        <authorList>
            <person name="Wang G."/>
        </authorList>
    </citation>
    <scope>NUCLEOTIDE SEQUENCE [LARGE SCALE GENOMIC DNA]</scope>
    <source>
        <strain evidence="11 12">GYP-15</strain>
    </source>
</reference>
<dbReference type="GO" id="GO:0003964">
    <property type="term" value="F:RNA-directed DNA polymerase activity"/>
    <property type="evidence" value="ECO:0007669"/>
    <property type="project" value="UniProtKB-KW"/>
</dbReference>
<evidence type="ECO:0000256" key="8">
    <source>
        <dbReference type="ARBA" id="ARBA00034120"/>
    </source>
</evidence>
<evidence type="ECO:0000256" key="9">
    <source>
        <dbReference type="ARBA" id="ARBA00048173"/>
    </source>
</evidence>
<sequence>MHIWCPQQFRKAGEANNVDPKVIENAIQVASAVQAVDKRLPPIFSLRHISHLTGVDYFVLRSLVERNYIEPYKVFKLDKKNKRSGNRGYRIISIPSPQLMIVQKWIAKNILKFGEVHTASFAYAENSKIIQAATLHCNCTWMIKLDVSNFFESFSEIAAYRVFRTLGYQPLISFEMSRLCTKLGTETRLRRHPAWQSSSFSKYHKISRYRNRAIGHLPQGAPTSPMLSNLAMKNFDSAVSKIALDNNLVYSRYADDLCLSTNDKSFDRTIARKVIISIYEKMNAIGLKPNLTKTQIVPPGARKIVLGLLVDGNSPKLSREFRAKLRMHFHFLCRSDIGPAKHAERRGFESVMGLKNHIQGLIAYARQIDPTYASSCDEHMDNINWPF</sequence>
<comment type="caution">
    <text evidence="11">The sequence shown here is derived from an EMBL/GenBank/DDBJ whole genome shotgun (WGS) entry which is preliminary data.</text>
</comment>
<gene>
    <name evidence="11" type="ORF">FLL45_19820</name>
</gene>
<dbReference type="EMBL" id="VIKR01000006">
    <property type="protein sequence ID" value="TQV71406.1"/>
    <property type="molecule type" value="Genomic_DNA"/>
</dbReference>
<dbReference type="InterPro" id="IPR043502">
    <property type="entry name" value="DNA/RNA_pol_sf"/>
</dbReference>
<evidence type="ECO:0000256" key="7">
    <source>
        <dbReference type="ARBA" id="ARBA00023118"/>
    </source>
</evidence>
<dbReference type="PROSITE" id="PS50878">
    <property type="entry name" value="RT_POL"/>
    <property type="match status" value="1"/>
</dbReference>
<accession>A0A545T2G0</accession>
<dbReference type="CDD" id="cd03487">
    <property type="entry name" value="RT_Bac_retron_II"/>
    <property type="match status" value="1"/>
</dbReference>
<evidence type="ECO:0000256" key="3">
    <source>
        <dbReference type="ARBA" id="ARBA00022695"/>
    </source>
</evidence>
<evidence type="ECO:0000259" key="10">
    <source>
        <dbReference type="PROSITE" id="PS50878"/>
    </source>
</evidence>
<dbReference type="InterPro" id="IPR000477">
    <property type="entry name" value="RT_dom"/>
</dbReference>
<keyword evidence="5" id="KW-0460">Magnesium</keyword>
<comment type="similarity">
    <text evidence="8">Belongs to the bacterial reverse transcriptase family.</text>
</comment>
<keyword evidence="6 11" id="KW-0695">RNA-directed DNA polymerase</keyword>
<evidence type="ECO:0000256" key="4">
    <source>
        <dbReference type="ARBA" id="ARBA00022723"/>
    </source>
</evidence>
<keyword evidence="12" id="KW-1185">Reference proteome</keyword>
<feature type="domain" description="Reverse transcriptase" evidence="10">
    <location>
        <begin position="58"/>
        <end position="310"/>
    </location>
</feature>
<dbReference type="EC" id="2.7.7.49" evidence="1"/>
<dbReference type="GO" id="GO:0051607">
    <property type="term" value="P:defense response to virus"/>
    <property type="evidence" value="ECO:0007669"/>
    <property type="project" value="UniProtKB-KW"/>
</dbReference>
<dbReference type="InterPro" id="IPR000123">
    <property type="entry name" value="Reverse_transcriptase_msDNA"/>
</dbReference>